<organism evidence="1">
    <name type="scientific">hydrothermal vent metagenome</name>
    <dbReference type="NCBI Taxonomy" id="652676"/>
    <lineage>
        <taxon>unclassified sequences</taxon>
        <taxon>metagenomes</taxon>
        <taxon>ecological metagenomes</taxon>
    </lineage>
</organism>
<accession>A0A3B0X0Z3</accession>
<dbReference type="EMBL" id="UOFF01000350">
    <property type="protein sequence ID" value="VAW57192.1"/>
    <property type="molecule type" value="Genomic_DNA"/>
</dbReference>
<sequence>MQSYFSDQLTIALSPERLNAYKDRITSNGQLNLFSHCAWNIALSESLYPSLQTLEIALRNTIHVSASTYFKRDDWFNDASIIHNHYNINAITKAKNTLQRKQKSLDSGRIIAELNFGFWTSLFDSRFEQVLWHKIIKTTFPHMPKTYRTRQNLSQRFNKIRNLRNRVFHHEPIWYWQDLQQQHKDILSALRWISPEMSDLVMTVDRFDVVYNNSFEKIKTQLRTFC</sequence>
<evidence type="ECO:0008006" key="2">
    <source>
        <dbReference type="Google" id="ProtNLM"/>
    </source>
</evidence>
<gene>
    <name evidence="1" type="ORF">MNBD_GAMMA07-1994</name>
</gene>
<evidence type="ECO:0000313" key="1">
    <source>
        <dbReference type="EMBL" id="VAW57192.1"/>
    </source>
</evidence>
<proteinExistence type="predicted"/>
<dbReference type="AlphaFoldDB" id="A0A3B0X0Z3"/>
<reference evidence="1" key="1">
    <citation type="submission" date="2018-06" db="EMBL/GenBank/DDBJ databases">
        <authorList>
            <person name="Zhirakovskaya E."/>
        </authorList>
    </citation>
    <scope>NUCLEOTIDE SEQUENCE</scope>
</reference>
<protein>
    <recommendedName>
        <fullName evidence="2">Abi-like protein</fullName>
    </recommendedName>
</protein>
<name>A0A3B0X0Z3_9ZZZZ</name>